<organism evidence="1 2">
    <name type="scientific">Jimgerdemannia flammicorona</name>
    <dbReference type="NCBI Taxonomy" id="994334"/>
    <lineage>
        <taxon>Eukaryota</taxon>
        <taxon>Fungi</taxon>
        <taxon>Fungi incertae sedis</taxon>
        <taxon>Mucoromycota</taxon>
        <taxon>Mucoromycotina</taxon>
        <taxon>Endogonomycetes</taxon>
        <taxon>Endogonales</taxon>
        <taxon>Endogonaceae</taxon>
        <taxon>Jimgerdemannia</taxon>
    </lineage>
</organism>
<protein>
    <submittedName>
        <fullName evidence="1">Uncharacterized protein</fullName>
    </submittedName>
</protein>
<sequence>NTGSTFVTDYRRLSSATSSIIPSFIIRLVQHAFRESDTVHTSSVARFHLSNILVHLHQQWQFKL</sequence>
<dbReference type="AlphaFoldDB" id="A0A433D804"/>
<gene>
    <name evidence="1" type="ORF">BC936DRAFT_146273</name>
</gene>
<dbReference type="Proteomes" id="UP000268093">
    <property type="component" value="Unassembled WGS sequence"/>
</dbReference>
<feature type="non-terminal residue" evidence="1">
    <location>
        <position position="1"/>
    </location>
</feature>
<proteinExistence type="predicted"/>
<comment type="caution">
    <text evidence="1">The sequence shown here is derived from an EMBL/GenBank/DDBJ whole genome shotgun (WGS) entry which is preliminary data.</text>
</comment>
<name>A0A433D804_9FUNG</name>
<reference evidence="1 2" key="1">
    <citation type="journal article" date="2018" name="New Phytol.">
        <title>Phylogenomics of Endogonaceae and evolution of mycorrhizas within Mucoromycota.</title>
        <authorList>
            <person name="Chang Y."/>
            <person name="Desiro A."/>
            <person name="Na H."/>
            <person name="Sandor L."/>
            <person name="Lipzen A."/>
            <person name="Clum A."/>
            <person name="Barry K."/>
            <person name="Grigoriev I.V."/>
            <person name="Martin F.M."/>
            <person name="Stajich J.E."/>
            <person name="Smith M.E."/>
            <person name="Bonito G."/>
            <person name="Spatafora J.W."/>
        </authorList>
    </citation>
    <scope>NUCLEOTIDE SEQUENCE [LARGE SCALE GENOMIC DNA]</scope>
    <source>
        <strain evidence="1 2">GMNB39</strain>
    </source>
</reference>
<accession>A0A433D804</accession>
<evidence type="ECO:0000313" key="2">
    <source>
        <dbReference type="Proteomes" id="UP000268093"/>
    </source>
</evidence>
<dbReference type="EMBL" id="RBNI01005100">
    <property type="protein sequence ID" value="RUP46989.1"/>
    <property type="molecule type" value="Genomic_DNA"/>
</dbReference>
<evidence type="ECO:0000313" key="1">
    <source>
        <dbReference type="EMBL" id="RUP46989.1"/>
    </source>
</evidence>
<keyword evidence="2" id="KW-1185">Reference proteome</keyword>